<protein>
    <recommendedName>
        <fullName evidence="5">DUF4190 domain-containing protein</fullName>
    </recommendedName>
</protein>
<evidence type="ECO:0000256" key="1">
    <source>
        <dbReference type="SAM" id="MobiDB-lite"/>
    </source>
</evidence>
<keyword evidence="2" id="KW-0812">Transmembrane</keyword>
<organism evidence="3 4">
    <name type="scientific">Mycolicibacterium canariasense</name>
    <name type="common">Mycobacterium canariasense</name>
    <dbReference type="NCBI Taxonomy" id="228230"/>
    <lineage>
        <taxon>Bacteria</taxon>
        <taxon>Bacillati</taxon>
        <taxon>Actinomycetota</taxon>
        <taxon>Actinomycetes</taxon>
        <taxon>Mycobacteriales</taxon>
        <taxon>Mycobacteriaceae</taxon>
        <taxon>Mycolicibacterium</taxon>
    </lineage>
</organism>
<sequence>MTTPAPGGYPPPSGYPNPFAQLDAKRRNTVGLVALTVAVLGLIAAPFVLLVSAVLLPVALVLGVVGLCLPGRPKATSAGAVVVAVIGAVVSGFALMDLVRGVFDDAFDSAEPPSPTESVSASEGPGAGAPPGSRENPLLIGETVTEPGWTVTLGAPREATAEVAAADPSNPAPSPGMEFWIVPVRATYTGDDPVRPALEIWVEFVGSDSRTYGDECGFIPDSLLGFGELHTGEVAEANTCVAVPADADGLWALTIAMFSDPVFFATE</sequence>
<keyword evidence="2" id="KW-1133">Transmembrane helix</keyword>
<name>A0A100WIM2_MYCCR</name>
<dbReference type="STRING" id="228230.RMCC_5693"/>
<dbReference type="AlphaFoldDB" id="A0A100WIM2"/>
<feature type="transmembrane region" description="Helical" evidence="2">
    <location>
        <begin position="77"/>
        <end position="99"/>
    </location>
</feature>
<dbReference type="EMBL" id="BCSY01000088">
    <property type="protein sequence ID" value="GAS98728.1"/>
    <property type="molecule type" value="Genomic_DNA"/>
</dbReference>
<accession>A0A100WIM2</accession>
<evidence type="ECO:0000256" key="2">
    <source>
        <dbReference type="SAM" id="Phobius"/>
    </source>
</evidence>
<keyword evidence="2" id="KW-0472">Membrane</keyword>
<reference evidence="4" key="1">
    <citation type="journal article" date="2016" name="Genome Announc.">
        <title>Draft Genome Sequences of Five Rapidly Growing Mycobacterium Species, M. thermoresistibile, M. fortuitum subsp. acetamidolyticum, M. canariasense, M. brisbanense, and M. novocastrense.</title>
        <authorList>
            <person name="Katahira K."/>
            <person name="Ogura Y."/>
            <person name="Gotoh Y."/>
            <person name="Hayashi T."/>
        </authorList>
    </citation>
    <scope>NUCLEOTIDE SEQUENCE [LARGE SCALE GENOMIC DNA]</scope>
    <source>
        <strain evidence="4">JCM15298</strain>
    </source>
</reference>
<dbReference type="Proteomes" id="UP000069443">
    <property type="component" value="Unassembled WGS sequence"/>
</dbReference>
<comment type="caution">
    <text evidence="3">The sequence shown here is derived from an EMBL/GenBank/DDBJ whole genome shotgun (WGS) entry which is preliminary data.</text>
</comment>
<proteinExistence type="predicted"/>
<feature type="region of interest" description="Disordered" evidence="1">
    <location>
        <begin position="109"/>
        <end position="139"/>
    </location>
</feature>
<feature type="compositionally biased region" description="Low complexity" evidence="1">
    <location>
        <begin position="117"/>
        <end position="135"/>
    </location>
</feature>
<gene>
    <name evidence="3" type="ORF">RMCC_5693</name>
</gene>
<feature type="transmembrane region" description="Helical" evidence="2">
    <location>
        <begin position="32"/>
        <end position="65"/>
    </location>
</feature>
<keyword evidence="4" id="KW-1185">Reference proteome</keyword>
<reference evidence="4" key="2">
    <citation type="submission" date="2016-02" db="EMBL/GenBank/DDBJ databases">
        <title>Draft genome sequence of five rapidly growing Mycobacterium species.</title>
        <authorList>
            <person name="Katahira K."/>
            <person name="Gotou Y."/>
            <person name="Iida K."/>
            <person name="Ogura Y."/>
            <person name="Hayashi T."/>
        </authorList>
    </citation>
    <scope>NUCLEOTIDE SEQUENCE [LARGE SCALE GENOMIC DNA]</scope>
    <source>
        <strain evidence="4">JCM15298</strain>
    </source>
</reference>
<evidence type="ECO:0000313" key="4">
    <source>
        <dbReference type="Proteomes" id="UP000069443"/>
    </source>
</evidence>
<evidence type="ECO:0000313" key="3">
    <source>
        <dbReference type="EMBL" id="GAS98728.1"/>
    </source>
</evidence>
<evidence type="ECO:0008006" key="5">
    <source>
        <dbReference type="Google" id="ProtNLM"/>
    </source>
</evidence>